<gene>
    <name evidence="2" type="ORF">SAMN05444266_110173</name>
</gene>
<sequence length="79" mass="9208">MAVMCSVVFFLISIPVLLGKKYAIIICNLLAFVFLAFDVIVFLIMSTALAPFILTIVFFPYWLMLRRIQRKWEFEAQVN</sequence>
<name>A0A1M7L7Q4_9BACT</name>
<accession>A0A1M7L7Q4</accession>
<proteinExistence type="predicted"/>
<evidence type="ECO:0000313" key="2">
    <source>
        <dbReference type="EMBL" id="SHM73819.1"/>
    </source>
</evidence>
<feature type="transmembrane region" description="Helical" evidence="1">
    <location>
        <begin position="39"/>
        <end position="63"/>
    </location>
</feature>
<protein>
    <submittedName>
        <fullName evidence="2">Uncharacterized protein</fullName>
    </submittedName>
</protein>
<reference evidence="2 3" key="1">
    <citation type="submission" date="2016-11" db="EMBL/GenBank/DDBJ databases">
        <authorList>
            <person name="Jaros S."/>
            <person name="Januszkiewicz K."/>
            <person name="Wedrychowicz H."/>
        </authorList>
    </citation>
    <scope>NUCLEOTIDE SEQUENCE [LARGE SCALE GENOMIC DNA]</scope>
    <source>
        <strain evidence="2 3">DSM 27406</strain>
    </source>
</reference>
<keyword evidence="1" id="KW-1133">Transmembrane helix</keyword>
<keyword evidence="3" id="KW-1185">Reference proteome</keyword>
<evidence type="ECO:0000256" key="1">
    <source>
        <dbReference type="SAM" id="Phobius"/>
    </source>
</evidence>
<organism evidence="2 3">
    <name type="scientific">Chitinophaga jiangningensis</name>
    <dbReference type="NCBI Taxonomy" id="1419482"/>
    <lineage>
        <taxon>Bacteria</taxon>
        <taxon>Pseudomonadati</taxon>
        <taxon>Bacteroidota</taxon>
        <taxon>Chitinophagia</taxon>
        <taxon>Chitinophagales</taxon>
        <taxon>Chitinophagaceae</taxon>
        <taxon>Chitinophaga</taxon>
    </lineage>
</organism>
<evidence type="ECO:0000313" key="3">
    <source>
        <dbReference type="Proteomes" id="UP000184420"/>
    </source>
</evidence>
<keyword evidence="1" id="KW-0472">Membrane</keyword>
<dbReference type="Proteomes" id="UP000184420">
    <property type="component" value="Unassembled WGS sequence"/>
</dbReference>
<dbReference type="AlphaFoldDB" id="A0A1M7L7Q4"/>
<keyword evidence="1" id="KW-0812">Transmembrane</keyword>
<dbReference type="EMBL" id="FRBL01000010">
    <property type="protein sequence ID" value="SHM73819.1"/>
    <property type="molecule type" value="Genomic_DNA"/>
</dbReference>